<evidence type="ECO:0000313" key="2">
    <source>
        <dbReference type="EMBL" id="CAB3770183.1"/>
    </source>
</evidence>
<organism evidence="2 3">
    <name type="scientific">Paraburkholderia humisilvae</name>
    <dbReference type="NCBI Taxonomy" id="627669"/>
    <lineage>
        <taxon>Bacteria</taxon>
        <taxon>Pseudomonadati</taxon>
        <taxon>Pseudomonadota</taxon>
        <taxon>Betaproteobacteria</taxon>
        <taxon>Burkholderiales</taxon>
        <taxon>Burkholderiaceae</taxon>
        <taxon>Paraburkholderia</taxon>
    </lineage>
</organism>
<accession>A0A6J5EVE7</accession>
<protein>
    <submittedName>
        <fullName evidence="2">Uncharacterized protein</fullName>
    </submittedName>
</protein>
<dbReference type="Proteomes" id="UP000494363">
    <property type="component" value="Unassembled WGS sequence"/>
</dbReference>
<feature type="region of interest" description="Disordered" evidence="1">
    <location>
        <begin position="1"/>
        <end position="49"/>
    </location>
</feature>
<feature type="compositionally biased region" description="Basic and acidic residues" evidence="1">
    <location>
        <begin position="1"/>
        <end position="12"/>
    </location>
</feature>
<dbReference type="EMBL" id="CADIKH010000044">
    <property type="protein sequence ID" value="CAB3770183.1"/>
    <property type="molecule type" value="Genomic_DNA"/>
</dbReference>
<evidence type="ECO:0000313" key="3">
    <source>
        <dbReference type="Proteomes" id="UP000494363"/>
    </source>
</evidence>
<keyword evidence="3" id="KW-1185">Reference proteome</keyword>
<gene>
    <name evidence="2" type="ORF">LMG29542_06292</name>
</gene>
<proteinExistence type="predicted"/>
<evidence type="ECO:0000256" key="1">
    <source>
        <dbReference type="SAM" id="MobiDB-lite"/>
    </source>
</evidence>
<sequence length="103" mass="11067">MTDRSSPRRTEPTDETVLQLPDGTPVTLVQPNGTTRPVLGTREPAGDNAPARRARVLAAWGIAPRGPRQPIADAIEEPLPLRTRTALAYELPPDVAAKLKARG</sequence>
<dbReference type="AlphaFoldDB" id="A0A6J5EVE7"/>
<name>A0A6J5EVE7_9BURK</name>
<dbReference type="RefSeq" id="WP_175231490.1">
    <property type="nucleotide sequence ID" value="NZ_CADIKH010000044.1"/>
</dbReference>
<reference evidence="2 3" key="1">
    <citation type="submission" date="2020-04" db="EMBL/GenBank/DDBJ databases">
        <authorList>
            <person name="De Canck E."/>
        </authorList>
    </citation>
    <scope>NUCLEOTIDE SEQUENCE [LARGE SCALE GENOMIC DNA]</scope>
    <source>
        <strain evidence="2 3">LMG 29542</strain>
    </source>
</reference>